<dbReference type="Proteomes" id="UP000024635">
    <property type="component" value="Unassembled WGS sequence"/>
</dbReference>
<proteinExistence type="predicted"/>
<protein>
    <submittedName>
        <fullName evidence="2">Uncharacterized protein</fullName>
    </submittedName>
</protein>
<evidence type="ECO:0000313" key="3">
    <source>
        <dbReference type="Proteomes" id="UP000024635"/>
    </source>
</evidence>
<evidence type="ECO:0000313" key="2">
    <source>
        <dbReference type="EMBL" id="EYB92402.1"/>
    </source>
</evidence>
<accession>A0A016SPW6</accession>
<reference evidence="3" key="1">
    <citation type="journal article" date="2015" name="Nat. Genet.">
        <title>The genome and transcriptome of the zoonotic hookworm Ancylostoma ceylanicum identify infection-specific gene families.</title>
        <authorList>
            <person name="Schwarz E.M."/>
            <person name="Hu Y."/>
            <person name="Antoshechkin I."/>
            <person name="Miller M.M."/>
            <person name="Sternberg P.W."/>
            <person name="Aroian R.V."/>
        </authorList>
    </citation>
    <scope>NUCLEOTIDE SEQUENCE</scope>
    <source>
        <strain evidence="3">HY135</strain>
    </source>
</reference>
<feature type="region of interest" description="Disordered" evidence="1">
    <location>
        <begin position="1"/>
        <end position="32"/>
    </location>
</feature>
<keyword evidence="3" id="KW-1185">Reference proteome</keyword>
<evidence type="ECO:0000256" key="1">
    <source>
        <dbReference type="SAM" id="MobiDB-lite"/>
    </source>
</evidence>
<organism evidence="2 3">
    <name type="scientific">Ancylostoma ceylanicum</name>
    <dbReference type="NCBI Taxonomy" id="53326"/>
    <lineage>
        <taxon>Eukaryota</taxon>
        <taxon>Metazoa</taxon>
        <taxon>Ecdysozoa</taxon>
        <taxon>Nematoda</taxon>
        <taxon>Chromadorea</taxon>
        <taxon>Rhabditida</taxon>
        <taxon>Rhabditina</taxon>
        <taxon>Rhabditomorpha</taxon>
        <taxon>Strongyloidea</taxon>
        <taxon>Ancylostomatidae</taxon>
        <taxon>Ancylostomatinae</taxon>
        <taxon>Ancylostoma</taxon>
    </lineage>
</organism>
<sequence length="76" mass="8331">MQNALSCFGQPPASSDNTEMLPATRAQGGSKRENKRKIFPYQLCLGAAVCVSYSHSLGASTIHMMTEVFHKRRNAT</sequence>
<dbReference type="EMBL" id="JARK01001530">
    <property type="protein sequence ID" value="EYB92402.1"/>
    <property type="molecule type" value="Genomic_DNA"/>
</dbReference>
<comment type="caution">
    <text evidence="2">The sequence shown here is derived from an EMBL/GenBank/DDBJ whole genome shotgun (WGS) entry which is preliminary data.</text>
</comment>
<gene>
    <name evidence="2" type="primary">Acey_s0194.g1426</name>
    <name evidence="2" type="ORF">Y032_0194g1426</name>
</gene>
<name>A0A016SPW6_9BILA</name>
<dbReference type="AlphaFoldDB" id="A0A016SPW6"/>